<evidence type="ECO:0000256" key="5">
    <source>
        <dbReference type="ARBA" id="ARBA00022481"/>
    </source>
</evidence>
<dbReference type="SUPFAM" id="SSF53790">
    <property type="entry name" value="Tetrapyrrole methylase"/>
    <property type="match status" value="1"/>
</dbReference>
<dbReference type="EMBL" id="KE361643">
    <property type="protein sequence ID" value="EPQ26746.1"/>
    <property type="molecule type" value="Genomic_DNA"/>
</dbReference>
<dbReference type="UniPathway" id="UPA00559"/>
<evidence type="ECO:0000256" key="8">
    <source>
        <dbReference type="ARBA" id="ARBA00022691"/>
    </source>
</evidence>
<dbReference type="Gene3D" id="3.30.950.10">
    <property type="entry name" value="Methyltransferase, Cobalt-precorrin-4 Transmethylase, Domain 2"/>
    <property type="match status" value="1"/>
</dbReference>
<feature type="compositionally biased region" description="Acidic residues" evidence="12">
    <location>
        <begin position="257"/>
        <end position="269"/>
    </location>
</feature>
<evidence type="ECO:0000256" key="11">
    <source>
        <dbReference type="PIRSR" id="PIRSR036432-1"/>
    </source>
</evidence>
<protein>
    <recommendedName>
        <fullName evidence="4">diphthine methyl ester synthase</fullName>
        <ecNumber evidence="4">2.1.1.314</ecNumber>
    </recommendedName>
</protein>
<evidence type="ECO:0000256" key="12">
    <source>
        <dbReference type="SAM" id="MobiDB-lite"/>
    </source>
</evidence>
<keyword evidence="8 11" id="KW-0949">S-adenosyl-L-methionine</keyword>
<keyword evidence="6" id="KW-0489">Methyltransferase</keyword>
<dbReference type="EC" id="2.1.1.314" evidence="4"/>
<evidence type="ECO:0000256" key="1">
    <source>
        <dbReference type="ARBA" id="ARBA00004006"/>
    </source>
</evidence>
<evidence type="ECO:0000256" key="3">
    <source>
        <dbReference type="ARBA" id="ARBA00006729"/>
    </source>
</evidence>
<dbReference type="Gene3D" id="3.40.1010.10">
    <property type="entry name" value="Cobalt-precorrin-4 Transmethylase, Domain 1"/>
    <property type="match status" value="1"/>
</dbReference>
<feature type="binding site" evidence="11">
    <location>
        <begin position="117"/>
        <end position="118"/>
    </location>
    <ligand>
        <name>S-adenosyl-L-methionine</name>
        <dbReference type="ChEBI" id="CHEBI:59789"/>
    </ligand>
</feature>
<dbReference type="AlphaFoldDB" id="A0A061H810"/>
<sequence length="331" mass="36753">MVLYIIGLGLADEQDITLKGLNAVRSSERIYLESYTSILMVEGFKERLERLYEKPVILAHRETVELESDAILESAATSNVSFLVVGDPLSATTHTDLILRARNAKPPVQVKIIHNASITTAIGSSGLAGYNFGQTVSVPFWHADWQPDSWLERIGENLRIGCHTLALGDIKVREQSIEDMSRGVLRYQPPRYMLIPQLISQVLAAAKAHDVDFLHPDKTLAIALCRMGAETERIVSGTLQELHDLAEPSAEELAKEEQEDGEDEMASEADLEKRRAARREARAKAAYGEPLHSLVIVGRRLHPIERTYGGMYAVEGSAWHEVAANVYGCRE</sequence>
<dbReference type="PANTHER" id="PTHR10882">
    <property type="entry name" value="DIPHTHINE SYNTHASE"/>
    <property type="match status" value="1"/>
</dbReference>
<dbReference type="HOGENOM" id="CLU_066040_1_0_1"/>
<keyword evidence="7" id="KW-0808">Transferase</keyword>
<dbReference type="OrthoDB" id="2516at2759"/>
<dbReference type="PANTHER" id="PTHR10882:SF0">
    <property type="entry name" value="DIPHTHINE METHYL ESTER SYNTHASE"/>
    <property type="match status" value="1"/>
</dbReference>
<dbReference type="InterPro" id="IPR004551">
    <property type="entry name" value="Dphthn_synthase"/>
</dbReference>
<comment type="similarity">
    <text evidence="9">In the N-terminal section; belongs to the precorrin methyltransferase family.</text>
</comment>
<comment type="similarity">
    <text evidence="3">Belongs to the diphthine synthase family.</text>
</comment>
<dbReference type="GO" id="GO:0032259">
    <property type="term" value="P:methylation"/>
    <property type="evidence" value="ECO:0007669"/>
    <property type="project" value="UniProtKB-KW"/>
</dbReference>
<comment type="catalytic activity">
    <reaction evidence="10">
        <text>2-[(3S)-amino-3-carboxypropyl]-L-histidyl-[translation elongation factor 2] + 4 S-adenosyl-L-methionine = diphthine methyl ester-[translation elongation factor 2] + 4 S-adenosyl-L-homocysteine + 3 H(+)</text>
        <dbReference type="Rhea" id="RHEA:42652"/>
        <dbReference type="Rhea" id="RHEA-COMP:9749"/>
        <dbReference type="Rhea" id="RHEA-COMP:10173"/>
        <dbReference type="ChEBI" id="CHEBI:15378"/>
        <dbReference type="ChEBI" id="CHEBI:57856"/>
        <dbReference type="ChEBI" id="CHEBI:59789"/>
        <dbReference type="ChEBI" id="CHEBI:73995"/>
        <dbReference type="ChEBI" id="CHEBI:79005"/>
        <dbReference type="EC" id="2.1.1.314"/>
    </reaction>
</comment>
<dbReference type="InterPro" id="IPR035996">
    <property type="entry name" value="4pyrrol_Methylase_sf"/>
</dbReference>
<dbReference type="RefSeq" id="XP_007881451.1">
    <property type="nucleotide sequence ID" value="XM_007883260.1"/>
</dbReference>
<dbReference type="PIRSF" id="PIRSF036432">
    <property type="entry name" value="Diphthine_synth"/>
    <property type="match status" value="1"/>
</dbReference>
<comment type="pathway">
    <text evidence="2">Protein modification; peptidyl-diphthamide biosynthesis.</text>
</comment>
<evidence type="ECO:0000256" key="7">
    <source>
        <dbReference type="ARBA" id="ARBA00022679"/>
    </source>
</evidence>
<dbReference type="GO" id="GO:0141133">
    <property type="term" value="F:diphthine methyl ester synthase activity"/>
    <property type="evidence" value="ECO:0007669"/>
    <property type="project" value="UniProtKB-EC"/>
</dbReference>
<keyword evidence="5" id="KW-0488">Methylation</keyword>
<dbReference type="FunFam" id="3.40.1010.10:FF:000004">
    <property type="entry name" value="Putative diphthine synthase"/>
    <property type="match status" value="1"/>
</dbReference>
<organism evidence="14 15">
    <name type="scientific">Pseudozyma flocculosa PF-1</name>
    <dbReference type="NCBI Taxonomy" id="1277687"/>
    <lineage>
        <taxon>Eukaryota</taxon>
        <taxon>Fungi</taxon>
        <taxon>Dikarya</taxon>
        <taxon>Basidiomycota</taxon>
        <taxon>Ustilaginomycotina</taxon>
        <taxon>Ustilaginomycetes</taxon>
        <taxon>Ustilaginales</taxon>
        <taxon>Ustilaginaceae</taxon>
        <taxon>Pseudozyma</taxon>
    </lineage>
</organism>
<dbReference type="Proteomes" id="UP000053664">
    <property type="component" value="Unassembled WGS sequence"/>
</dbReference>
<evidence type="ECO:0000256" key="9">
    <source>
        <dbReference type="ARBA" id="ARBA00035662"/>
    </source>
</evidence>
<dbReference type="InterPro" id="IPR014776">
    <property type="entry name" value="4pyrrole_Mease_sub2"/>
</dbReference>
<dbReference type="NCBIfam" id="TIGR00522">
    <property type="entry name" value="dph5"/>
    <property type="match status" value="1"/>
</dbReference>
<evidence type="ECO:0000256" key="6">
    <source>
        <dbReference type="ARBA" id="ARBA00022603"/>
    </source>
</evidence>
<dbReference type="InterPro" id="IPR000878">
    <property type="entry name" value="4pyrrol_Mease"/>
</dbReference>
<evidence type="ECO:0000313" key="14">
    <source>
        <dbReference type="EMBL" id="EPQ26746.1"/>
    </source>
</evidence>
<accession>A0A061H810</accession>
<evidence type="ECO:0000313" key="15">
    <source>
        <dbReference type="Proteomes" id="UP000053664"/>
    </source>
</evidence>
<gene>
    <name evidence="14" type="ORF">PFL1_05725</name>
</gene>
<evidence type="ECO:0000256" key="4">
    <source>
        <dbReference type="ARBA" id="ARBA00011927"/>
    </source>
</evidence>
<evidence type="ECO:0000256" key="2">
    <source>
        <dbReference type="ARBA" id="ARBA00005156"/>
    </source>
</evidence>
<proteinExistence type="inferred from homology"/>
<feature type="binding site" evidence="11">
    <location>
        <position position="10"/>
    </location>
    <ligand>
        <name>S-adenosyl-L-methionine</name>
        <dbReference type="ChEBI" id="CHEBI:59789"/>
    </ligand>
</feature>
<reference evidence="14 15" key="1">
    <citation type="journal article" date="2013" name="Plant Cell">
        <title>The transition from a phytopathogenic smut ancestor to an anamorphic biocontrol agent deciphered by comparative whole-genome analysis.</title>
        <authorList>
            <person name="Lefebvre F."/>
            <person name="Joly D.L."/>
            <person name="Labbe C."/>
            <person name="Teichmann B."/>
            <person name="Linning R."/>
            <person name="Belzile F."/>
            <person name="Bakkeren G."/>
            <person name="Belanger R.R."/>
        </authorList>
    </citation>
    <scope>NUCLEOTIDE SEQUENCE [LARGE SCALE GENOMIC DNA]</scope>
    <source>
        <strain evidence="14 15">PF-1</strain>
    </source>
</reference>
<feature type="region of interest" description="Disordered" evidence="12">
    <location>
        <begin position="249"/>
        <end position="275"/>
    </location>
</feature>
<dbReference type="GeneID" id="19319811"/>
<dbReference type="GO" id="GO:0017183">
    <property type="term" value="P:protein histidyl modification to diphthamide"/>
    <property type="evidence" value="ECO:0007669"/>
    <property type="project" value="UniProtKB-UniPathway"/>
</dbReference>
<dbReference type="eggNOG" id="KOG3123">
    <property type="taxonomic scope" value="Eukaryota"/>
</dbReference>
<dbReference type="KEGG" id="pfp:PFL1_05725"/>
<dbReference type="Pfam" id="PF00590">
    <property type="entry name" value="TP_methylase"/>
    <property type="match status" value="1"/>
</dbReference>
<feature type="domain" description="Tetrapyrrole methylase" evidence="13">
    <location>
        <begin position="3"/>
        <end position="242"/>
    </location>
</feature>
<dbReference type="CDD" id="cd11647">
    <property type="entry name" value="DHP5_DphB"/>
    <property type="match status" value="1"/>
</dbReference>
<feature type="binding site" evidence="11">
    <location>
        <position position="87"/>
    </location>
    <ligand>
        <name>S-adenosyl-L-methionine</name>
        <dbReference type="ChEBI" id="CHEBI:59789"/>
    </ligand>
</feature>
<dbReference type="InterPro" id="IPR014777">
    <property type="entry name" value="4pyrrole_Mease_sub1"/>
</dbReference>
<name>A0A061H810_9BASI</name>
<evidence type="ECO:0000259" key="13">
    <source>
        <dbReference type="Pfam" id="PF00590"/>
    </source>
</evidence>
<evidence type="ECO:0000256" key="10">
    <source>
        <dbReference type="ARBA" id="ARBA00048752"/>
    </source>
</evidence>
<comment type="function">
    <text evidence="1">S-adenosyl-L-methionine-dependent methyltransferase that catalyzes four methylations of the modified target histidine residue in translation elongation factor 2 (EF-2), to form an intermediate called diphthine methyl ester. The four successive methylation reactions represent the second step of diphthamide biosynthesis.</text>
</comment>